<protein>
    <submittedName>
        <fullName evidence="1">Uncharacterized protein</fullName>
    </submittedName>
</protein>
<keyword evidence="2" id="KW-1185">Reference proteome</keyword>
<evidence type="ECO:0000313" key="1">
    <source>
        <dbReference type="EMBL" id="PRP77522.1"/>
    </source>
</evidence>
<dbReference type="AlphaFoldDB" id="A0A2P6N0Q6"/>
<dbReference type="Proteomes" id="UP000241769">
    <property type="component" value="Unassembled WGS sequence"/>
</dbReference>
<comment type="caution">
    <text evidence="1">The sequence shown here is derived from an EMBL/GenBank/DDBJ whole genome shotgun (WGS) entry which is preliminary data.</text>
</comment>
<reference evidence="1 2" key="1">
    <citation type="journal article" date="2018" name="Genome Biol. Evol.">
        <title>Multiple Roots of Fruiting Body Formation in Amoebozoa.</title>
        <authorList>
            <person name="Hillmann F."/>
            <person name="Forbes G."/>
            <person name="Novohradska S."/>
            <person name="Ferling I."/>
            <person name="Riege K."/>
            <person name="Groth M."/>
            <person name="Westermann M."/>
            <person name="Marz M."/>
            <person name="Spaller T."/>
            <person name="Winckler T."/>
            <person name="Schaap P."/>
            <person name="Glockner G."/>
        </authorList>
    </citation>
    <scope>NUCLEOTIDE SEQUENCE [LARGE SCALE GENOMIC DNA]</scope>
    <source>
        <strain evidence="1 2">Jena</strain>
    </source>
</reference>
<organism evidence="1 2">
    <name type="scientific">Planoprotostelium fungivorum</name>
    <dbReference type="NCBI Taxonomy" id="1890364"/>
    <lineage>
        <taxon>Eukaryota</taxon>
        <taxon>Amoebozoa</taxon>
        <taxon>Evosea</taxon>
        <taxon>Variosea</taxon>
        <taxon>Cavosteliida</taxon>
        <taxon>Cavosteliaceae</taxon>
        <taxon>Planoprotostelium</taxon>
    </lineage>
</organism>
<evidence type="ECO:0000313" key="2">
    <source>
        <dbReference type="Proteomes" id="UP000241769"/>
    </source>
</evidence>
<dbReference type="InParanoid" id="A0A2P6N0Q6"/>
<dbReference type="OrthoDB" id="194358at2759"/>
<gene>
    <name evidence="1" type="ORF">PROFUN_14176</name>
</gene>
<sequence>MASLSLAEGVLMNVSVDPSTDNQYAIRFAEDLDTVRVLLAHQRADPIAQYYEVIERAKEASVRSYSFCCLVISYIMRVSIRWSSIMRLALLRGRKKIVQLLTDHNERKSAEEKWMTRGI</sequence>
<accession>A0A2P6N0Q6</accession>
<proteinExistence type="predicted"/>
<name>A0A2P6N0Q6_9EUKA</name>
<dbReference type="EMBL" id="MDYQ01000259">
    <property type="protein sequence ID" value="PRP77522.1"/>
    <property type="molecule type" value="Genomic_DNA"/>
</dbReference>